<comment type="caution">
    <text evidence="1">The sequence shown here is derived from an EMBL/GenBank/DDBJ whole genome shotgun (WGS) entry which is preliminary data.</text>
</comment>
<organism evidence="1 2">
    <name type="scientific">Racocetra persica</name>
    <dbReference type="NCBI Taxonomy" id="160502"/>
    <lineage>
        <taxon>Eukaryota</taxon>
        <taxon>Fungi</taxon>
        <taxon>Fungi incertae sedis</taxon>
        <taxon>Mucoromycota</taxon>
        <taxon>Glomeromycotina</taxon>
        <taxon>Glomeromycetes</taxon>
        <taxon>Diversisporales</taxon>
        <taxon>Gigasporaceae</taxon>
        <taxon>Racocetra</taxon>
    </lineage>
</organism>
<protein>
    <submittedName>
        <fullName evidence="1">29505_t:CDS:1</fullName>
    </submittedName>
</protein>
<gene>
    <name evidence="1" type="ORF">RPERSI_LOCUS295</name>
</gene>
<name>A0ACA9KBV9_9GLOM</name>
<reference evidence="1" key="1">
    <citation type="submission" date="2021-06" db="EMBL/GenBank/DDBJ databases">
        <authorList>
            <person name="Kallberg Y."/>
            <person name="Tangrot J."/>
            <person name="Rosling A."/>
        </authorList>
    </citation>
    <scope>NUCLEOTIDE SEQUENCE</scope>
    <source>
        <strain evidence="1">MA461A</strain>
    </source>
</reference>
<dbReference type="Proteomes" id="UP000789920">
    <property type="component" value="Unassembled WGS sequence"/>
</dbReference>
<dbReference type="EMBL" id="CAJVQC010000216">
    <property type="protein sequence ID" value="CAG8464405.1"/>
    <property type="molecule type" value="Genomic_DNA"/>
</dbReference>
<sequence length="40" mass="4676">MLLKVYFIALLLISTSYLTIAAPISELKEKHHVNREYELN</sequence>
<evidence type="ECO:0000313" key="2">
    <source>
        <dbReference type="Proteomes" id="UP000789920"/>
    </source>
</evidence>
<accession>A0ACA9KBV9</accession>
<proteinExistence type="predicted"/>
<evidence type="ECO:0000313" key="1">
    <source>
        <dbReference type="EMBL" id="CAG8464405.1"/>
    </source>
</evidence>
<keyword evidence="2" id="KW-1185">Reference proteome</keyword>